<evidence type="ECO:0000256" key="1">
    <source>
        <dbReference type="PIRSR" id="PIRSR613078-1"/>
    </source>
</evidence>
<evidence type="ECO:0000256" key="2">
    <source>
        <dbReference type="PIRSR" id="PIRSR613078-2"/>
    </source>
</evidence>
<dbReference type="InterPro" id="IPR029033">
    <property type="entry name" value="His_PPase_superfam"/>
</dbReference>
<dbReference type="GO" id="GO:0016791">
    <property type="term" value="F:phosphatase activity"/>
    <property type="evidence" value="ECO:0007669"/>
    <property type="project" value="TreeGrafter"/>
</dbReference>
<organism evidence="3 4">
    <name type="scientific">Simiduia agarivorans (strain DSM 21679 / JCM 13881 / BCRC 17597 / SA1)</name>
    <dbReference type="NCBI Taxonomy" id="1117647"/>
    <lineage>
        <taxon>Bacteria</taxon>
        <taxon>Pseudomonadati</taxon>
        <taxon>Pseudomonadota</taxon>
        <taxon>Gammaproteobacteria</taxon>
        <taxon>Cellvibrionales</taxon>
        <taxon>Cellvibrionaceae</taxon>
        <taxon>Simiduia</taxon>
    </lineage>
</organism>
<dbReference type="KEGG" id="saga:M5M_10520"/>
<dbReference type="GO" id="GO:0005737">
    <property type="term" value="C:cytoplasm"/>
    <property type="evidence" value="ECO:0007669"/>
    <property type="project" value="TreeGrafter"/>
</dbReference>
<dbReference type="OrthoDB" id="9783269at2"/>
<feature type="active site" description="Tele-phosphohistidine intermediate" evidence="1">
    <location>
        <position position="15"/>
    </location>
</feature>
<feature type="binding site" evidence="2">
    <location>
        <position position="62"/>
    </location>
    <ligand>
        <name>substrate</name>
    </ligand>
</feature>
<dbReference type="STRING" id="1117647.M5M_10520"/>
<dbReference type="RefSeq" id="WP_015047449.1">
    <property type="nucleotide sequence ID" value="NC_018868.3"/>
</dbReference>
<dbReference type="PANTHER" id="PTHR48100">
    <property type="entry name" value="BROAD-SPECIFICITY PHOSPHATASE YOR283W-RELATED"/>
    <property type="match status" value="1"/>
</dbReference>
<protein>
    <submittedName>
        <fullName evidence="3">Phosphoglycerate mutase</fullName>
    </submittedName>
</protein>
<dbReference type="PANTHER" id="PTHR48100:SF1">
    <property type="entry name" value="HISTIDINE PHOSPHATASE FAMILY PROTEIN-RELATED"/>
    <property type="match status" value="1"/>
</dbReference>
<gene>
    <name evidence="3" type="ordered locus">M5M_10520</name>
</gene>
<proteinExistence type="predicted"/>
<dbReference type="HOGENOM" id="CLU_033323_8_2_6"/>
<feature type="active site" description="Proton donor/acceptor" evidence="1">
    <location>
        <position position="86"/>
    </location>
</feature>
<dbReference type="PIRSF" id="PIRSF000709">
    <property type="entry name" value="6PFK_2-Ptase"/>
    <property type="match status" value="1"/>
</dbReference>
<dbReference type="Pfam" id="PF00300">
    <property type="entry name" value="His_Phos_1"/>
    <property type="match status" value="1"/>
</dbReference>
<dbReference type="eggNOG" id="COG0406">
    <property type="taxonomic scope" value="Bacteria"/>
</dbReference>
<dbReference type="EMBL" id="CP003746">
    <property type="protein sequence ID" value="AFU99285.1"/>
    <property type="molecule type" value="Genomic_DNA"/>
</dbReference>
<dbReference type="AlphaFoldDB" id="K4KM35"/>
<evidence type="ECO:0000313" key="4">
    <source>
        <dbReference type="Proteomes" id="UP000000466"/>
    </source>
</evidence>
<sequence length="209" mass="23043">MTDEPCATHVYLLRHGACEGGQIFRGSTDSALSPQGRAQVQQVLGTLTAAAPDAVWSSPLARCCEPARAFCAEHHLPLSEEPALAEIHFGQWEGQLVSLIEQREPERISRFWRDPAAFPPPDGETMADFQARVVAVWQQLLTRQRGKTTLVLTHGGVIRLILAQVLGMPIRPLSYLHVPHACLSHIAVYHSPGKDDWPQLMFHNGGLHA</sequence>
<accession>K4KM35</accession>
<dbReference type="InterPro" id="IPR013078">
    <property type="entry name" value="His_Pase_superF_clade-1"/>
</dbReference>
<evidence type="ECO:0000313" key="3">
    <source>
        <dbReference type="EMBL" id="AFU99285.1"/>
    </source>
</evidence>
<dbReference type="Proteomes" id="UP000000466">
    <property type="component" value="Chromosome"/>
</dbReference>
<dbReference type="SUPFAM" id="SSF53254">
    <property type="entry name" value="Phosphoglycerate mutase-like"/>
    <property type="match status" value="1"/>
</dbReference>
<dbReference type="CDD" id="cd07067">
    <property type="entry name" value="HP_PGM_like"/>
    <property type="match status" value="1"/>
</dbReference>
<dbReference type="Gene3D" id="3.40.50.1240">
    <property type="entry name" value="Phosphoglycerate mutase-like"/>
    <property type="match status" value="1"/>
</dbReference>
<name>K4KM35_SIMAS</name>
<dbReference type="SMART" id="SM00855">
    <property type="entry name" value="PGAM"/>
    <property type="match status" value="1"/>
</dbReference>
<reference evidence="3 4" key="1">
    <citation type="journal article" date="2013" name="Genome Announc.">
        <title>Complete genome sequence of Simiduia agarivorans SA1(T), a marine bacterium able to degrade a variety of polysaccharides.</title>
        <authorList>
            <person name="Lin S.Y."/>
            <person name="Shieh W.Y."/>
            <person name="Chen J.S."/>
            <person name="Tang S.L."/>
        </authorList>
    </citation>
    <scope>NUCLEOTIDE SEQUENCE [LARGE SCALE GENOMIC DNA]</scope>
    <source>
        <strain evidence="4">DSM 21679 / JCM 13881 / BCRC 17597 / SA1</strain>
    </source>
</reference>
<dbReference type="InterPro" id="IPR050275">
    <property type="entry name" value="PGM_Phosphatase"/>
</dbReference>
<keyword evidence="4" id="KW-1185">Reference proteome</keyword>